<protein>
    <submittedName>
        <fullName evidence="1">Uncharacterized protein</fullName>
    </submittedName>
</protein>
<accession>A0A7X6FPA7</accession>
<dbReference type="AlphaFoldDB" id="A0A7X6FPA7"/>
<comment type="caution">
    <text evidence="1">The sequence shown here is derived from an EMBL/GenBank/DDBJ whole genome shotgun (WGS) entry which is preliminary data.</text>
</comment>
<proteinExistence type="predicted"/>
<evidence type="ECO:0000313" key="1">
    <source>
        <dbReference type="EMBL" id="NKW09442.1"/>
    </source>
</evidence>
<dbReference type="EMBL" id="JAAXZB010000001">
    <property type="protein sequence ID" value="NKW09442.1"/>
    <property type="molecule type" value="Genomic_DNA"/>
</dbReference>
<reference evidence="1 2" key="1">
    <citation type="submission" date="2020-04" db="EMBL/GenBank/DDBJ databases">
        <title>Whole genome sequencing of clinical and environmental type strains of Ochrobactrum.</title>
        <authorList>
            <person name="Dharne M."/>
        </authorList>
    </citation>
    <scope>NUCLEOTIDE SEQUENCE [LARGE SCALE GENOMIC DNA]</scope>
    <source>
        <strain evidence="1 2">DSM 13340</strain>
    </source>
</reference>
<evidence type="ECO:0000313" key="2">
    <source>
        <dbReference type="Proteomes" id="UP000558475"/>
    </source>
</evidence>
<dbReference type="Proteomes" id="UP000558475">
    <property type="component" value="Unassembled WGS sequence"/>
</dbReference>
<gene>
    <name evidence="1" type="ORF">HGG76_05980</name>
</gene>
<name>A0A7X6FPA7_9HYPH</name>
<organism evidence="1 2">
    <name type="scientific">Brucella tritici</name>
    <dbReference type="NCBI Taxonomy" id="94626"/>
    <lineage>
        <taxon>Bacteria</taxon>
        <taxon>Pseudomonadati</taxon>
        <taxon>Pseudomonadota</taxon>
        <taxon>Alphaproteobacteria</taxon>
        <taxon>Hyphomicrobiales</taxon>
        <taxon>Brucellaceae</taxon>
        <taxon>Brucella/Ochrobactrum group</taxon>
        <taxon>Brucella</taxon>
    </lineage>
</organism>
<sequence length="198" mass="22350">MSGEVHINFGRDYQLDRFSKQEEVSFKPEIFKARGWMDDYLPAGERRAIPAALRNRKKLAARDEALIETISRDFDAVDGDGNRYGARAAIFRLWFREPEEGEPNFLVPPEWIDTERYGFRPRYLCGGFTSGPLQALKIQGSESECRDAVEEFFAKAEKRSMKRASRVNGSPMFIFVSLASGPGLNFVPGGLRQKSGSA</sequence>